<dbReference type="Proteomes" id="UP000217676">
    <property type="component" value="Chromosome"/>
</dbReference>
<dbReference type="EMBL" id="AP017424">
    <property type="protein sequence ID" value="BAU83312.1"/>
    <property type="molecule type" value="Genomic_DNA"/>
</dbReference>
<feature type="compositionally biased region" description="Basic and acidic residues" evidence="1">
    <location>
        <begin position="1"/>
        <end position="10"/>
    </location>
</feature>
<keyword evidence="3" id="KW-1185">Reference proteome</keyword>
<feature type="region of interest" description="Disordered" evidence="1">
    <location>
        <begin position="1"/>
        <end position="38"/>
    </location>
</feature>
<organism evidence="2 3">
    <name type="scientific">Streptomyces laurentii</name>
    <dbReference type="NCBI Taxonomy" id="39478"/>
    <lineage>
        <taxon>Bacteria</taxon>
        <taxon>Bacillati</taxon>
        <taxon>Actinomycetota</taxon>
        <taxon>Actinomycetes</taxon>
        <taxon>Kitasatosporales</taxon>
        <taxon>Streptomycetaceae</taxon>
        <taxon>Streptomyces</taxon>
    </lineage>
</organism>
<feature type="compositionally biased region" description="Low complexity" evidence="1">
    <location>
        <begin position="28"/>
        <end position="38"/>
    </location>
</feature>
<evidence type="ECO:0000256" key="1">
    <source>
        <dbReference type="SAM" id="MobiDB-lite"/>
    </source>
</evidence>
<dbReference type="AlphaFoldDB" id="A0A161JHC3"/>
<proteinExistence type="predicted"/>
<accession>A0A161JHC3</accession>
<reference evidence="2 3" key="1">
    <citation type="journal article" date="2016" name="Genome Announc.">
        <title>Complete Genome Sequence of Thiostrepton-Producing Streptomyces laurentii ATCC 31255.</title>
        <authorList>
            <person name="Doi K."/>
            <person name="Fujino Y."/>
            <person name="Nagayoshi Y."/>
            <person name="Ohshima T."/>
            <person name="Ogata S."/>
        </authorList>
    </citation>
    <scope>NUCLEOTIDE SEQUENCE [LARGE SCALE GENOMIC DNA]</scope>
    <source>
        <strain evidence="2 3">ATCC 31255</strain>
    </source>
</reference>
<name>A0A161JHC3_STRLU</name>
<protein>
    <submittedName>
        <fullName evidence="2">Uncharacterized protein</fullName>
    </submittedName>
</protein>
<evidence type="ECO:0000313" key="2">
    <source>
        <dbReference type="EMBL" id="BAU83312.1"/>
    </source>
</evidence>
<evidence type="ECO:0000313" key="3">
    <source>
        <dbReference type="Proteomes" id="UP000217676"/>
    </source>
</evidence>
<sequence>MGPKDPEVRAQRARLAAHKSWANTLDPASRTAKARAAAAGRFEKQAREMHPTATDEQIARVAENLRQAHFASMRLKSAMSRAAKKAGAERAAA</sequence>
<dbReference type="KEGG" id="slau:SLA_2385"/>
<gene>
    <name evidence="2" type="ORF">SLA_2385</name>
</gene>